<dbReference type="Proteomes" id="UP000054988">
    <property type="component" value="Unassembled WGS sequence"/>
</dbReference>
<proteinExistence type="predicted"/>
<gene>
    <name evidence="2" type="ORF">WG66_16072</name>
</gene>
<evidence type="ECO:0000313" key="3">
    <source>
        <dbReference type="Proteomes" id="UP000054988"/>
    </source>
</evidence>
<evidence type="ECO:0000256" key="1">
    <source>
        <dbReference type="SAM" id="MobiDB-lite"/>
    </source>
</evidence>
<name>A0A0W0F4Z8_MONRR</name>
<feature type="compositionally biased region" description="Acidic residues" evidence="1">
    <location>
        <begin position="83"/>
        <end position="92"/>
    </location>
</feature>
<dbReference type="EMBL" id="LATX01002331">
    <property type="protein sequence ID" value="KTB31361.1"/>
    <property type="molecule type" value="Genomic_DNA"/>
</dbReference>
<reference evidence="2 3" key="1">
    <citation type="submission" date="2015-12" db="EMBL/GenBank/DDBJ databases">
        <title>Draft genome sequence of Moniliophthora roreri, the causal agent of frosty pod rot of cacao.</title>
        <authorList>
            <person name="Aime M.C."/>
            <person name="Diaz-Valderrama J.R."/>
            <person name="Kijpornyongpan T."/>
            <person name="Phillips-Mora W."/>
        </authorList>
    </citation>
    <scope>NUCLEOTIDE SEQUENCE [LARGE SCALE GENOMIC DNA]</scope>
    <source>
        <strain evidence="2 3">MCA 2952</strain>
    </source>
</reference>
<evidence type="ECO:0000313" key="2">
    <source>
        <dbReference type="EMBL" id="KTB31361.1"/>
    </source>
</evidence>
<organism evidence="2 3">
    <name type="scientific">Moniliophthora roreri</name>
    <name type="common">Frosty pod rot fungus</name>
    <name type="synonym">Monilia roreri</name>
    <dbReference type="NCBI Taxonomy" id="221103"/>
    <lineage>
        <taxon>Eukaryota</taxon>
        <taxon>Fungi</taxon>
        <taxon>Dikarya</taxon>
        <taxon>Basidiomycota</taxon>
        <taxon>Agaricomycotina</taxon>
        <taxon>Agaricomycetes</taxon>
        <taxon>Agaricomycetidae</taxon>
        <taxon>Agaricales</taxon>
        <taxon>Marasmiineae</taxon>
        <taxon>Marasmiaceae</taxon>
        <taxon>Moniliophthora</taxon>
    </lineage>
</organism>
<feature type="compositionally biased region" description="Low complexity" evidence="1">
    <location>
        <begin position="15"/>
        <end position="30"/>
    </location>
</feature>
<dbReference type="AlphaFoldDB" id="A0A0W0F4Z8"/>
<protein>
    <submittedName>
        <fullName evidence="2">Uncharacterized protein</fullName>
    </submittedName>
</protein>
<feature type="region of interest" description="Disordered" evidence="1">
    <location>
        <begin position="1"/>
        <end position="116"/>
    </location>
</feature>
<sequence length="138" mass="15009">MDTPTDLGPSTQLISTSTTSHNRRNSSQSSLPMPSDHTLHSHTQSGNAISKSWDQAMSPSTLNMDPSGSLFEPAGMEPMLNQIDEEEEEVEEEGKGAGDEDYLDTPVGSRSETDDHLQKLCDVSDPEAMQIAEEAEML</sequence>
<comment type="caution">
    <text evidence="2">The sequence shown here is derived from an EMBL/GenBank/DDBJ whole genome shotgun (WGS) entry which is preliminary data.</text>
</comment>
<feature type="compositionally biased region" description="Polar residues" evidence="1">
    <location>
        <begin position="41"/>
        <end position="66"/>
    </location>
</feature>
<accession>A0A0W0F4Z8</accession>